<accession>A0A815I344</accession>
<comment type="caution">
    <text evidence="2">The sequence shown here is derived from an EMBL/GenBank/DDBJ whole genome shotgun (WGS) entry which is preliminary data.</text>
</comment>
<sequence length="167" mass="19673">MNKILLILYFVFHVTKFLNSSDVGSMDDSITKLCSTLAAKPDSAVNLIDRFQKSINEHQQQMQQRFPNTYTLSHTRSTFTNQLYMKRKKRYSINNDRNNFKNSYMTIQMSPFSNLDDIKRIRNGTTILLEDDEELMKSEISLKFYENNAIELRLEQDFDSDNDTNDN</sequence>
<feature type="signal peptide" evidence="1">
    <location>
        <begin position="1"/>
        <end position="20"/>
    </location>
</feature>
<evidence type="ECO:0000313" key="2">
    <source>
        <dbReference type="EMBL" id="CAF1360004.1"/>
    </source>
</evidence>
<organism evidence="2 3">
    <name type="scientific">Rotaria sordida</name>
    <dbReference type="NCBI Taxonomy" id="392033"/>
    <lineage>
        <taxon>Eukaryota</taxon>
        <taxon>Metazoa</taxon>
        <taxon>Spiralia</taxon>
        <taxon>Gnathifera</taxon>
        <taxon>Rotifera</taxon>
        <taxon>Eurotatoria</taxon>
        <taxon>Bdelloidea</taxon>
        <taxon>Philodinida</taxon>
        <taxon>Philodinidae</taxon>
        <taxon>Rotaria</taxon>
    </lineage>
</organism>
<feature type="chain" id="PRO_5032776862" evidence="1">
    <location>
        <begin position="21"/>
        <end position="167"/>
    </location>
</feature>
<dbReference type="AlphaFoldDB" id="A0A815I344"/>
<keyword evidence="1" id="KW-0732">Signal</keyword>
<evidence type="ECO:0000256" key="1">
    <source>
        <dbReference type="SAM" id="SignalP"/>
    </source>
</evidence>
<proteinExistence type="predicted"/>
<name>A0A815I344_9BILA</name>
<reference evidence="2" key="1">
    <citation type="submission" date="2021-02" db="EMBL/GenBank/DDBJ databases">
        <authorList>
            <person name="Nowell W R."/>
        </authorList>
    </citation>
    <scope>NUCLEOTIDE SEQUENCE</scope>
</reference>
<dbReference type="Proteomes" id="UP000663889">
    <property type="component" value="Unassembled WGS sequence"/>
</dbReference>
<dbReference type="EMBL" id="CAJNOU010002938">
    <property type="protein sequence ID" value="CAF1360004.1"/>
    <property type="molecule type" value="Genomic_DNA"/>
</dbReference>
<evidence type="ECO:0000313" key="3">
    <source>
        <dbReference type="Proteomes" id="UP000663889"/>
    </source>
</evidence>
<protein>
    <submittedName>
        <fullName evidence="2">Uncharacterized protein</fullName>
    </submittedName>
</protein>
<gene>
    <name evidence="2" type="ORF">SEV965_LOCUS29326</name>
</gene>